<reference evidence="2" key="1">
    <citation type="submission" date="2016-10" db="EMBL/GenBank/DDBJ databases">
        <title>CRISPR-Cas defence system in Roseofilum reptotaenium: evidence of a bacteriophage-cyanobacterium arms race in the coral black band disease.</title>
        <authorList>
            <person name="Buerger P."/>
            <person name="Wood-Charlson E.M."/>
            <person name="Weynberg K.D."/>
            <person name="Willis B."/>
            <person name="Van Oppen M.J."/>
        </authorList>
    </citation>
    <scope>NUCLEOTIDE SEQUENCE [LARGE SCALE GENOMIC DNA]</scope>
    <source>
        <strain evidence="2">AO1-A</strain>
    </source>
</reference>
<sequence length="176" mass="20078">MDNRSKCQKRATILWLSMLVVLANLMGCSYPQVLAEPYDPNGKSLNSAYSESDPHVAGRYLVFASDRGFSQDIYLYDLVERRLIDLPGLNALDMIASHPDVSVDGRYIVFAGNRQGETDIYLYDRSLRQLRNLTRNLNTQVQHPMLNADGSRIVFEANAKGQWDIFVYNRLGERIE</sequence>
<dbReference type="PANTHER" id="PTHR36842">
    <property type="entry name" value="PROTEIN TOLB HOMOLOG"/>
    <property type="match status" value="1"/>
</dbReference>
<dbReference type="AlphaFoldDB" id="A0A1L9QT19"/>
<name>A0A1L9QT19_9CYAN</name>
<dbReference type="InterPro" id="IPR011659">
    <property type="entry name" value="WD40"/>
</dbReference>
<comment type="caution">
    <text evidence="2">The sequence shown here is derived from an EMBL/GenBank/DDBJ whole genome shotgun (WGS) entry which is preliminary data.</text>
</comment>
<organism evidence="2 3">
    <name type="scientific">Roseofilum reptotaenium AO1-A</name>
    <dbReference type="NCBI Taxonomy" id="1925591"/>
    <lineage>
        <taxon>Bacteria</taxon>
        <taxon>Bacillati</taxon>
        <taxon>Cyanobacteriota</taxon>
        <taxon>Cyanophyceae</taxon>
        <taxon>Desertifilales</taxon>
        <taxon>Desertifilaceae</taxon>
        <taxon>Roseofilum</taxon>
    </lineage>
</organism>
<keyword evidence="3" id="KW-1185">Reference proteome</keyword>
<gene>
    <name evidence="2" type="ORF">BI308_09840</name>
</gene>
<protein>
    <submittedName>
        <fullName evidence="2">Tol biopolymer transporter periplasmic protein</fullName>
    </submittedName>
</protein>
<dbReference type="EMBL" id="MLAW01000013">
    <property type="protein sequence ID" value="OJJ25808.1"/>
    <property type="molecule type" value="Genomic_DNA"/>
</dbReference>
<dbReference type="SUPFAM" id="SSF82171">
    <property type="entry name" value="DPP6 N-terminal domain-like"/>
    <property type="match status" value="1"/>
</dbReference>
<evidence type="ECO:0000313" key="3">
    <source>
        <dbReference type="Proteomes" id="UP000183940"/>
    </source>
</evidence>
<proteinExistence type="inferred from homology"/>
<evidence type="ECO:0000256" key="1">
    <source>
        <dbReference type="ARBA" id="ARBA00009820"/>
    </source>
</evidence>
<dbReference type="STRING" id="1925591.BI308_09840"/>
<accession>A0A1L9QT19</accession>
<dbReference type="Proteomes" id="UP000183940">
    <property type="component" value="Unassembled WGS sequence"/>
</dbReference>
<evidence type="ECO:0000313" key="2">
    <source>
        <dbReference type="EMBL" id="OJJ25808.1"/>
    </source>
</evidence>
<dbReference type="PANTHER" id="PTHR36842:SF1">
    <property type="entry name" value="PROTEIN TOLB"/>
    <property type="match status" value="1"/>
</dbReference>
<dbReference type="Gene3D" id="2.120.10.30">
    <property type="entry name" value="TolB, C-terminal domain"/>
    <property type="match status" value="1"/>
</dbReference>
<comment type="similarity">
    <text evidence="1">Belongs to the TolB family.</text>
</comment>
<dbReference type="InterPro" id="IPR011042">
    <property type="entry name" value="6-blade_b-propeller_TolB-like"/>
</dbReference>
<dbReference type="Pfam" id="PF07676">
    <property type="entry name" value="PD40"/>
    <property type="match status" value="2"/>
</dbReference>